<dbReference type="Proteomes" id="UP000749311">
    <property type="component" value="Unassembled WGS sequence"/>
</dbReference>
<gene>
    <name evidence="5" type="ORF">FB473_003572</name>
</gene>
<comment type="caution">
    <text evidence="5">The sequence shown here is derived from an EMBL/GenBank/DDBJ whole genome shotgun (WGS) entry which is preliminary data.</text>
</comment>
<dbReference type="Gene3D" id="3.40.630.30">
    <property type="match status" value="1"/>
</dbReference>
<evidence type="ECO:0000256" key="3">
    <source>
        <dbReference type="SAM" id="MobiDB-lite"/>
    </source>
</evidence>
<evidence type="ECO:0000256" key="1">
    <source>
        <dbReference type="ARBA" id="ARBA00022679"/>
    </source>
</evidence>
<accession>A0ABX0SLP6</accession>
<dbReference type="PROSITE" id="PS51186">
    <property type="entry name" value="GNAT"/>
    <property type="match status" value="1"/>
</dbReference>
<feature type="domain" description="N-acetyltransferase" evidence="4">
    <location>
        <begin position="29"/>
        <end position="179"/>
    </location>
</feature>
<reference evidence="5 6" key="1">
    <citation type="submission" date="2020-02" db="EMBL/GenBank/DDBJ databases">
        <title>Sequencing the genomes of 1000 actinobacteria strains.</title>
        <authorList>
            <person name="Klenk H.-P."/>
        </authorList>
    </citation>
    <scope>NUCLEOTIDE SEQUENCE [LARGE SCALE GENOMIC DNA]</scope>
    <source>
        <strain evidence="5 6">DSM 19609</strain>
    </source>
</reference>
<dbReference type="EMBL" id="JAAMOZ010000006">
    <property type="protein sequence ID" value="NIH58870.1"/>
    <property type="molecule type" value="Genomic_DNA"/>
</dbReference>
<dbReference type="Pfam" id="PF00583">
    <property type="entry name" value="Acetyltransf_1"/>
    <property type="match status" value="1"/>
</dbReference>
<evidence type="ECO:0000313" key="6">
    <source>
        <dbReference type="Proteomes" id="UP000749311"/>
    </source>
</evidence>
<dbReference type="SUPFAM" id="SSF55729">
    <property type="entry name" value="Acyl-CoA N-acyltransferases (Nat)"/>
    <property type="match status" value="1"/>
</dbReference>
<keyword evidence="2" id="KW-0012">Acyltransferase</keyword>
<dbReference type="InterPro" id="IPR050832">
    <property type="entry name" value="Bact_Acetyltransf"/>
</dbReference>
<organism evidence="5 6">
    <name type="scientific">Brooklawnia cerclae</name>
    <dbReference type="NCBI Taxonomy" id="349934"/>
    <lineage>
        <taxon>Bacteria</taxon>
        <taxon>Bacillati</taxon>
        <taxon>Actinomycetota</taxon>
        <taxon>Actinomycetes</taxon>
        <taxon>Propionibacteriales</taxon>
        <taxon>Propionibacteriaceae</taxon>
        <taxon>Brooklawnia</taxon>
    </lineage>
</organism>
<name>A0ABX0SLP6_9ACTN</name>
<evidence type="ECO:0000259" key="4">
    <source>
        <dbReference type="PROSITE" id="PS51186"/>
    </source>
</evidence>
<dbReference type="InterPro" id="IPR016181">
    <property type="entry name" value="Acyl_CoA_acyltransferase"/>
</dbReference>
<feature type="compositionally biased region" description="Basic and acidic residues" evidence="3">
    <location>
        <begin position="164"/>
        <end position="173"/>
    </location>
</feature>
<evidence type="ECO:0000313" key="5">
    <source>
        <dbReference type="EMBL" id="NIH58870.1"/>
    </source>
</evidence>
<protein>
    <submittedName>
        <fullName evidence="5">Glutathione S-transferase</fullName>
    </submittedName>
</protein>
<dbReference type="PANTHER" id="PTHR43877">
    <property type="entry name" value="AMINOALKYLPHOSPHONATE N-ACETYLTRANSFERASE-RELATED-RELATED"/>
    <property type="match status" value="1"/>
</dbReference>
<proteinExistence type="predicted"/>
<keyword evidence="6" id="KW-1185">Reference proteome</keyword>
<dbReference type="InterPro" id="IPR000182">
    <property type="entry name" value="GNAT_dom"/>
</dbReference>
<evidence type="ECO:0000256" key="2">
    <source>
        <dbReference type="ARBA" id="ARBA00023315"/>
    </source>
</evidence>
<feature type="region of interest" description="Disordered" evidence="3">
    <location>
        <begin position="164"/>
        <end position="190"/>
    </location>
</feature>
<sequence length="190" mass="20791">MRTKTTTASDQDARYIPDDLLRWDLGSRRVLRLADTDEFDEVARVLREAFAAGGGARTGDLAGPGEIEARSATHHVWVAAEPGRVLGAVLTPKPQHHHGPYFTFDALGVGEAGRGLDLDWQLVHHSVELARRWGYEAVEIRSSPQMTAAHALYRRYGFVRRGERETAAADEGPRPCLQPAGAAGRASDQV</sequence>
<keyword evidence="1" id="KW-0808">Transferase</keyword>
<dbReference type="PANTHER" id="PTHR43877:SF2">
    <property type="entry name" value="AMINOALKYLPHOSPHONATE N-ACETYLTRANSFERASE-RELATED"/>
    <property type="match status" value="1"/>
</dbReference>
<dbReference type="RefSeq" id="WP_167172196.1">
    <property type="nucleotide sequence ID" value="NZ_BAAAOO010000006.1"/>
</dbReference>